<dbReference type="EMBL" id="AY646194">
    <property type="protein sequence ID" value="AAW67229.1"/>
    <property type="molecule type" value="Genomic_DNA"/>
</dbReference>
<dbReference type="GO" id="GO:0008897">
    <property type="term" value="F:holo-[acyl-carrier-protein] synthase activity"/>
    <property type="evidence" value="ECO:0007669"/>
    <property type="project" value="InterPro"/>
</dbReference>
<proteinExistence type="predicted"/>
<gene>
    <name evidence="1" type="primary">PPT</name>
</gene>
<keyword evidence="1" id="KW-0808">Transferase</keyword>
<name>Q2TS40_9SYNC</name>
<accession>Q2TS40</accession>
<sequence>ALQLAKRFFAPEENMLLRSLQDNEQIQAFYQLWTGRRQMAD</sequence>
<feature type="non-terminal residue" evidence="1">
    <location>
        <position position="1"/>
    </location>
</feature>
<organism evidence="1">
    <name type="scientific">Synechocystis sp. PCC 7008</name>
    <dbReference type="NCBI Taxonomy" id="300278"/>
    <lineage>
        <taxon>Bacteria</taxon>
        <taxon>Bacillati</taxon>
        <taxon>Cyanobacteriota</taxon>
        <taxon>Cyanophyceae</taxon>
        <taxon>Synechococcales</taxon>
        <taxon>Merismopediaceae</taxon>
        <taxon>Synechocystis</taxon>
    </lineage>
</organism>
<dbReference type="GO" id="GO:0000287">
    <property type="term" value="F:magnesium ion binding"/>
    <property type="evidence" value="ECO:0007669"/>
    <property type="project" value="InterPro"/>
</dbReference>
<dbReference type="InterPro" id="IPR037143">
    <property type="entry name" value="4-PPantetheinyl_Trfase_dom_sf"/>
</dbReference>
<dbReference type="Gene3D" id="3.90.470.20">
    <property type="entry name" value="4'-phosphopantetheinyl transferase domain"/>
    <property type="match status" value="1"/>
</dbReference>
<dbReference type="AlphaFoldDB" id="Q2TS40"/>
<protein>
    <submittedName>
        <fullName evidence="1">Putative phosphopantetheinyl transferase</fullName>
    </submittedName>
</protein>
<evidence type="ECO:0000313" key="1">
    <source>
        <dbReference type="EMBL" id="AAW67229.1"/>
    </source>
</evidence>
<reference evidence="1" key="1">
    <citation type="journal article" date="2006" name="Appl. Environ. Microbiol.">
        <title>The phosphopantetheinyl transferase superfamily: phylogenetic analysis and functional implications in cyanobacteria.</title>
        <authorList>
            <person name="Copp J.N."/>
            <person name="Neilan B.A."/>
        </authorList>
    </citation>
    <scope>NUCLEOTIDE SEQUENCE</scope>
    <source>
        <strain evidence="1">PCC 7008</strain>
    </source>
</reference>
<dbReference type="SUPFAM" id="SSF56214">
    <property type="entry name" value="4'-phosphopantetheinyl transferase"/>
    <property type="match status" value="1"/>
</dbReference>
<feature type="non-terminal residue" evidence="1">
    <location>
        <position position="41"/>
    </location>
</feature>